<organism evidence="6">
    <name type="scientific">uncultured organism</name>
    <dbReference type="NCBI Taxonomy" id="155900"/>
    <lineage>
        <taxon>unclassified sequences</taxon>
        <taxon>environmental samples</taxon>
    </lineage>
</organism>
<name>A0A0F6PXE1_9ZZZZ</name>
<accession>A0A0F6PXE1</accession>
<dbReference type="InterPro" id="IPR000702">
    <property type="entry name" value="Ribosomal_uL6-like"/>
</dbReference>
<keyword evidence="1" id="KW-0699">rRNA-binding</keyword>
<dbReference type="Gene3D" id="3.90.930.12">
    <property type="entry name" value="Ribosomal protein L6, alpha-beta domain"/>
    <property type="match status" value="2"/>
</dbReference>
<dbReference type="FunFam" id="3.90.930.12:FF:000008">
    <property type="entry name" value="50S ribosomal protein L6"/>
    <property type="match status" value="1"/>
</dbReference>
<dbReference type="PANTHER" id="PTHR11655:SF16">
    <property type="entry name" value="60S RIBOSOMAL PROTEIN L9"/>
    <property type="match status" value="1"/>
</dbReference>
<dbReference type="EMBL" id="KP869601">
    <property type="protein sequence ID" value="AKC94873.1"/>
    <property type="molecule type" value="Genomic_DNA"/>
</dbReference>
<proteinExistence type="predicted"/>
<evidence type="ECO:0000313" key="6">
    <source>
        <dbReference type="EMBL" id="AKC94873.1"/>
    </source>
</evidence>
<evidence type="ECO:0000256" key="3">
    <source>
        <dbReference type="ARBA" id="ARBA00022980"/>
    </source>
</evidence>
<dbReference type="PANTHER" id="PTHR11655">
    <property type="entry name" value="60S/50S RIBOSOMAL PROTEIN L6/L9"/>
    <property type="match status" value="1"/>
</dbReference>
<keyword evidence="2" id="KW-0694">RNA-binding</keyword>
<sequence length="190" mass="21639">MKYNQIIERRKVEIPDEVTVTIESGKKIVVKGKLGKLEKSFPRVSTYVEIQKEEGKKVLAIWDYFPKKRQKAMVGTIQGLINNMITGVQKGYSYKLKIIYSHFPITVTTAKNGVIITGQYGNREKRFIPIYKGIKTTVKGEDLTLEGNDLEKVSQSAARIQESTKLRGKYSKDPRIFQDGIYIYESGPNV</sequence>
<dbReference type="GO" id="GO:0019843">
    <property type="term" value="F:rRNA binding"/>
    <property type="evidence" value="ECO:0007669"/>
    <property type="project" value="UniProtKB-KW"/>
</dbReference>
<dbReference type="Pfam" id="PF00347">
    <property type="entry name" value="Ribosomal_L6"/>
    <property type="match status" value="1"/>
</dbReference>
<dbReference type="PIRSF" id="PIRSF002162">
    <property type="entry name" value="Ribosomal_L6"/>
    <property type="match status" value="1"/>
</dbReference>
<dbReference type="GO" id="GO:0003735">
    <property type="term" value="F:structural constituent of ribosome"/>
    <property type="evidence" value="ECO:0007669"/>
    <property type="project" value="InterPro"/>
</dbReference>
<evidence type="ECO:0000256" key="1">
    <source>
        <dbReference type="ARBA" id="ARBA00022730"/>
    </source>
</evidence>
<protein>
    <submittedName>
        <fullName evidence="6">Putative 50S ribosomal protein L6</fullName>
    </submittedName>
</protein>
<evidence type="ECO:0000256" key="2">
    <source>
        <dbReference type="ARBA" id="ARBA00022884"/>
    </source>
</evidence>
<dbReference type="InterPro" id="IPR020040">
    <property type="entry name" value="Ribosomal_uL6_a/b-dom"/>
</dbReference>
<keyword evidence="4" id="KW-0687">Ribonucleoprotein</keyword>
<reference evidence="6" key="1">
    <citation type="journal article" date="2015" name="Nature">
        <title>Complex archaea that bridge the gap between prokaryotes and eukaryotes.</title>
        <authorList>
            <person name="Spang A."/>
            <person name="Saw J.H."/>
            <person name="Jorgensen S.L."/>
            <person name="Zaremba-Niedzwiedzka K."/>
            <person name="Martijn J."/>
            <person name="Lind A.E."/>
            <person name="van Eijk R."/>
            <person name="Schleper C."/>
            <person name="Guy L."/>
            <person name="Ettema T.J."/>
        </authorList>
    </citation>
    <scope>NUCLEOTIDE SEQUENCE</scope>
</reference>
<dbReference type="InterPro" id="IPR036789">
    <property type="entry name" value="Ribosomal_uL6-like_a/b-dom_sf"/>
</dbReference>
<feature type="domain" description="Large ribosomal subunit protein uL6 alpha-beta" evidence="5">
    <location>
        <begin position="14"/>
        <end position="91"/>
    </location>
</feature>
<evidence type="ECO:0000256" key="4">
    <source>
        <dbReference type="ARBA" id="ARBA00023274"/>
    </source>
</evidence>
<evidence type="ECO:0000259" key="5">
    <source>
        <dbReference type="Pfam" id="PF00347"/>
    </source>
</evidence>
<keyword evidence="3 6" id="KW-0689">Ribosomal protein</keyword>
<dbReference type="GO" id="GO:1990904">
    <property type="term" value="C:ribonucleoprotein complex"/>
    <property type="evidence" value="ECO:0007669"/>
    <property type="project" value="UniProtKB-KW"/>
</dbReference>
<dbReference type="SUPFAM" id="SSF56053">
    <property type="entry name" value="Ribosomal protein L6"/>
    <property type="match status" value="2"/>
</dbReference>
<dbReference type="AlphaFoldDB" id="A0A0F6PXE1"/>